<dbReference type="AlphaFoldDB" id="A0A317FID2"/>
<dbReference type="Proteomes" id="UP000245765">
    <property type="component" value="Unassembled WGS sequence"/>
</dbReference>
<evidence type="ECO:0000313" key="1">
    <source>
        <dbReference type="EMBL" id="PWS38363.1"/>
    </source>
</evidence>
<dbReference type="EMBL" id="QGNA01000001">
    <property type="protein sequence ID" value="PWS38363.1"/>
    <property type="molecule type" value="Genomic_DNA"/>
</dbReference>
<sequence>MLKRLHRGVWQRLPYGMRRAGLFRATALLAPRPMRAAPAPPLIVAGALRTATGLGRSARLSLAALRAAGAEVAALDLTAALRQSSDLPLDPAVGEAVEGAGTLVVHVNAPLMGLALLGVGRRRARGKRIVGYWAWELPEVPAEWRLGIPLVDEIWVPSAFTAAAIAPIAEGRPVHVVPHPVAVEPAPTRAGRTPGAPFTVLCMLDASSSLARKNPQGVIAAFRLAFGDDPGVRLVLKTQRLRDLPEARAQLAALADRPNMELRDATLDERGIDALYAEADVLLSLHRAEGFGLTLAEAMRRGLPVVATGWSGNADFLTEAVGVPVPWRLVPAEDPQRTYHHPGLRWAEADVEAAAAALRSLRDDPDRRARLGAAAADYAATHWTPAAYVARLREIGVPA</sequence>
<dbReference type="Gene3D" id="3.40.50.2000">
    <property type="entry name" value="Glycogen Phosphorylase B"/>
    <property type="match status" value="1"/>
</dbReference>
<accession>A0A317FID2</accession>
<proteinExistence type="predicted"/>
<dbReference type="Pfam" id="PF20706">
    <property type="entry name" value="GT4-conflict"/>
    <property type="match status" value="1"/>
</dbReference>
<dbReference type="PANTHER" id="PTHR46656:SF3">
    <property type="entry name" value="PUTATIVE-RELATED"/>
    <property type="match status" value="1"/>
</dbReference>
<organism evidence="1 2">
    <name type="scientific">Falsiroseomonas bella</name>
    <dbReference type="NCBI Taxonomy" id="2184016"/>
    <lineage>
        <taxon>Bacteria</taxon>
        <taxon>Pseudomonadati</taxon>
        <taxon>Pseudomonadota</taxon>
        <taxon>Alphaproteobacteria</taxon>
        <taxon>Acetobacterales</taxon>
        <taxon>Roseomonadaceae</taxon>
        <taxon>Falsiroseomonas</taxon>
    </lineage>
</organism>
<evidence type="ECO:0000313" key="2">
    <source>
        <dbReference type="Proteomes" id="UP000245765"/>
    </source>
</evidence>
<reference evidence="2" key="1">
    <citation type="submission" date="2018-05" db="EMBL/GenBank/DDBJ databases">
        <authorList>
            <person name="Du Z."/>
            <person name="Wang X."/>
        </authorList>
    </citation>
    <scope>NUCLEOTIDE SEQUENCE [LARGE SCALE GENOMIC DNA]</scope>
    <source>
        <strain evidence="2">CQN31</strain>
    </source>
</reference>
<dbReference type="PANTHER" id="PTHR46656">
    <property type="entry name" value="PUTATIVE-RELATED"/>
    <property type="match status" value="1"/>
</dbReference>
<comment type="caution">
    <text evidence="1">The sequence shown here is derived from an EMBL/GenBank/DDBJ whole genome shotgun (WGS) entry which is preliminary data.</text>
</comment>
<keyword evidence="2" id="KW-1185">Reference proteome</keyword>
<name>A0A317FID2_9PROT</name>
<protein>
    <submittedName>
        <fullName evidence="1">Uncharacterized protein</fullName>
    </submittedName>
</protein>
<dbReference type="CDD" id="cd01635">
    <property type="entry name" value="Glycosyltransferase_GTB-type"/>
    <property type="match status" value="1"/>
</dbReference>
<dbReference type="SUPFAM" id="SSF53756">
    <property type="entry name" value="UDP-Glycosyltransferase/glycogen phosphorylase"/>
    <property type="match status" value="1"/>
</dbReference>
<gene>
    <name evidence="1" type="ORF">DFH01_03490</name>
</gene>